<comment type="caution">
    <text evidence="15">The sequence shown here is derived from an EMBL/GenBank/DDBJ whole genome shotgun (WGS) entry which is preliminary data.</text>
</comment>
<dbReference type="PROSITE" id="PS52016">
    <property type="entry name" value="TONB_DEPENDENT_REC_3"/>
    <property type="match status" value="1"/>
</dbReference>
<keyword evidence="5 11" id="KW-0812">Transmembrane</keyword>
<evidence type="ECO:0000259" key="14">
    <source>
        <dbReference type="Pfam" id="PF07715"/>
    </source>
</evidence>
<keyword evidence="10 11" id="KW-0998">Cell outer membrane</keyword>
<feature type="domain" description="TonB-dependent receptor plug" evidence="14">
    <location>
        <begin position="44"/>
        <end position="152"/>
    </location>
</feature>
<evidence type="ECO:0000256" key="1">
    <source>
        <dbReference type="ARBA" id="ARBA00004571"/>
    </source>
</evidence>
<proteinExistence type="inferred from homology"/>
<dbReference type="Pfam" id="PF00593">
    <property type="entry name" value="TonB_dep_Rec_b-barrel"/>
    <property type="match status" value="1"/>
</dbReference>
<evidence type="ECO:0000256" key="12">
    <source>
        <dbReference type="RuleBase" id="RU003357"/>
    </source>
</evidence>
<dbReference type="PANTHER" id="PTHR30069">
    <property type="entry name" value="TONB-DEPENDENT OUTER MEMBRANE RECEPTOR"/>
    <property type="match status" value="1"/>
</dbReference>
<dbReference type="Gene3D" id="2.170.130.10">
    <property type="entry name" value="TonB-dependent receptor, plug domain"/>
    <property type="match status" value="1"/>
</dbReference>
<gene>
    <name evidence="15" type="ORF">V6255_14745</name>
</gene>
<evidence type="ECO:0000313" key="16">
    <source>
        <dbReference type="Proteomes" id="UP001366060"/>
    </source>
</evidence>
<dbReference type="InterPro" id="IPR012910">
    <property type="entry name" value="Plug_dom"/>
</dbReference>
<keyword evidence="6" id="KW-0732">Signal</keyword>
<dbReference type="Pfam" id="PF07715">
    <property type="entry name" value="Plug"/>
    <property type="match status" value="1"/>
</dbReference>
<dbReference type="Proteomes" id="UP001366060">
    <property type="component" value="Unassembled WGS sequence"/>
</dbReference>
<keyword evidence="3 11" id="KW-0813">Transport</keyword>
<evidence type="ECO:0000256" key="9">
    <source>
        <dbReference type="ARBA" id="ARBA00023170"/>
    </source>
</evidence>
<accession>A0ABU9HEQ9</accession>
<dbReference type="SUPFAM" id="SSF56935">
    <property type="entry name" value="Porins"/>
    <property type="match status" value="1"/>
</dbReference>
<evidence type="ECO:0000256" key="3">
    <source>
        <dbReference type="ARBA" id="ARBA00022448"/>
    </source>
</evidence>
<dbReference type="PANTHER" id="PTHR30069:SF29">
    <property type="entry name" value="HEMOGLOBIN AND HEMOGLOBIN-HAPTOGLOBIN-BINDING PROTEIN 1-RELATED"/>
    <property type="match status" value="1"/>
</dbReference>
<dbReference type="Gene3D" id="2.40.170.20">
    <property type="entry name" value="TonB-dependent receptor, beta-barrel domain"/>
    <property type="match status" value="1"/>
</dbReference>
<name>A0ABU9HEQ9_9GAMM</name>
<keyword evidence="16" id="KW-1185">Reference proteome</keyword>
<protein>
    <submittedName>
        <fullName evidence="15">TonB-dependent receptor</fullName>
    </submittedName>
</protein>
<comment type="subcellular location">
    <subcellularLocation>
        <location evidence="1 11">Cell outer membrane</location>
        <topology evidence="1 11">Multi-pass membrane protein</topology>
    </subcellularLocation>
</comment>
<keyword evidence="4 11" id="KW-1134">Transmembrane beta strand</keyword>
<evidence type="ECO:0000313" key="15">
    <source>
        <dbReference type="EMBL" id="MEL0660395.1"/>
    </source>
</evidence>
<feature type="domain" description="TonB-dependent receptor-like beta-barrel" evidence="13">
    <location>
        <begin position="177"/>
        <end position="607"/>
    </location>
</feature>
<evidence type="ECO:0000256" key="4">
    <source>
        <dbReference type="ARBA" id="ARBA00022452"/>
    </source>
</evidence>
<evidence type="ECO:0000256" key="11">
    <source>
        <dbReference type="PROSITE-ProRule" id="PRU01360"/>
    </source>
</evidence>
<evidence type="ECO:0000256" key="5">
    <source>
        <dbReference type="ARBA" id="ARBA00022692"/>
    </source>
</evidence>
<dbReference type="InterPro" id="IPR039426">
    <property type="entry name" value="TonB-dep_rcpt-like"/>
</dbReference>
<reference evidence="15 16" key="1">
    <citation type="submission" date="2024-02" db="EMBL/GenBank/DDBJ databases">
        <title>Bacteria isolated from the canopy kelp, Nereocystis luetkeana.</title>
        <authorList>
            <person name="Pfister C.A."/>
            <person name="Younker I.T."/>
            <person name="Light S.H."/>
        </authorList>
    </citation>
    <scope>NUCLEOTIDE SEQUENCE [LARGE SCALE GENOMIC DNA]</scope>
    <source>
        <strain evidence="15 16">TI.2.07</strain>
    </source>
</reference>
<dbReference type="InterPro" id="IPR036942">
    <property type="entry name" value="Beta-barrel_TonB_sf"/>
</dbReference>
<evidence type="ECO:0000256" key="6">
    <source>
        <dbReference type="ARBA" id="ARBA00022729"/>
    </source>
</evidence>
<evidence type="ECO:0000259" key="13">
    <source>
        <dbReference type="Pfam" id="PF00593"/>
    </source>
</evidence>
<keyword evidence="7 12" id="KW-0798">TonB box</keyword>
<sequence>MPNNVMAQDESVYALEELSSLDFDDLMAADVQVTSAMKRLQNMSETAASIYVLTNKEIRESGVTSVPQALKLVPGMQVRQLDNNQWAITSRSTAGKHSSKLLVMVDGQSIYNPGFAGVYWETLNIPLYDIERIEVIRGQGGLLWGSNATNGVINIISKHTSDTRGTFAQVVTGDQIDHKADFRIGGGLGNYSSFRVFASTEETDASTKSTKSTIANDDGRKKSVGGRIDLSLNDEFSFITQAQYTSIDMGQNLRLANLDTYQRVYLQDQYTREHFQIMAKLEQTLSSTSNQMIQASVSSQQGEQLYYKDDFVITDIDYQMNTLVKDVQIDWGLNYRYTSISIDETDYFTNIQNIDSYNHFGGFLQAQFTLLPDELKLIIGNRSEKNSFTGWEHQPMARLLWTPHSKHTFWAAISQGVRIPSLLEYNNRALASSSGIKTEIVGNADLKSEKSISKELGYRYTENSWGIDVSLFHTKARNVLAVEAIPNATFTLINLNFVSDADLTTYGGEAVIKWKPFDKITTELGYSITAYEYDLPPGTTEAIGFDSYLRQVIVKSQYALNPEHSIAAIYRIESGEAYDTADFSVLDLTWNWQITPVVAFSLTGNNLLYGKHLEYNNTNETYTVPTYIEASYYAKITAKF</sequence>
<organism evidence="15 16">
    <name type="scientific">Psychromonas arctica</name>
    <dbReference type="NCBI Taxonomy" id="168275"/>
    <lineage>
        <taxon>Bacteria</taxon>
        <taxon>Pseudomonadati</taxon>
        <taxon>Pseudomonadota</taxon>
        <taxon>Gammaproteobacteria</taxon>
        <taxon>Alteromonadales</taxon>
        <taxon>Psychromonadaceae</taxon>
        <taxon>Psychromonas</taxon>
    </lineage>
</organism>
<dbReference type="RefSeq" id="WP_341628854.1">
    <property type="nucleotide sequence ID" value="NZ_JBAKBA010000041.1"/>
</dbReference>
<evidence type="ECO:0000256" key="2">
    <source>
        <dbReference type="ARBA" id="ARBA00008143"/>
    </source>
</evidence>
<keyword evidence="8 11" id="KW-0472">Membrane</keyword>
<comment type="similarity">
    <text evidence="2">Belongs to the TonB-dependent receptor family. Hemoglobin/haptoglobin binding protein subfamily.</text>
</comment>
<dbReference type="InterPro" id="IPR000531">
    <property type="entry name" value="Beta-barrel_TonB"/>
</dbReference>
<evidence type="ECO:0000256" key="8">
    <source>
        <dbReference type="ARBA" id="ARBA00023136"/>
    </source>
</evidence>
<evidence type="ECO:0000256" key="7">
    <source>
        <dbReference type="ARBA" id="ARBA00023077"/>
    </source>
</evidence>
<dbReference type="InterPro" id="IPR037066">
    <property type="entry name" value="Plug_dom_sf"/>
</dbReference>
<evidence type="ECO:0000256" key="10">
    <source>
        <dbReference type="ARBA" id="ARBA00023237"/>
    </source>
</evidence>
<dbReference type="EMBL" id="JBAKBA010000041">
    <property type="protein sequence ID" value="MEL0660395.1"/>
    <property type="molecule type" value="Genomic_DNA"/>
</dbReference>
<keyword evidence="9 15" id="KW-0675">Receptor</keyword>